<dbReference type="GO" id="GO:0030145">
    <property type="term" value="F:manganese ion binding"/>
    <property type="evidence" value="ECO:0007669"/>
    <property type="project" value="UniProtKB-UniRule"/>
</dbReference>
<dbReference type="InterPro" id="IPR029061">
    <property type="entry name" value="THDP-binding"/>
</dbReference>
<dbReference type="PANTHER" id="PTHR42916">
    <property type="entry name" value="2-SUCCINYL-5-ENOLPYRUVYL-6-HYDROXY-3-CYCLOHEXENE-1-CARBOXYLATE SYNTHASE"/>
    <property type="match status" value="1"/>
</dbReference>
<gene>
    <name evidence="6 10" type="primary">menD</name>
    <name evidence="10" type="ORF">CDG81_12730</name>
</gene>
<feature type="region of interest" description="Disordered" evidence="7">
    <location>
        <begin position="175"/>
        <end position="211"/>
    </location>
</feature>
<feature type="compositionally biased region" description="Low complexity" evidence="7">
    <location>
        <begin position="183"/>
        <end position="197"/>
    </location>
</feature>
<organism evidence="10 11">
    <name type="scientific">Actinopolyspora erythraea</name>
    <dbReference type="NCBI Taxonomy" id="414996"/>
    <lineage>
        <taxon>Bacteria</taxon>
        <taxon>Bacillati</taxon>
        <taxon>Actinomycetota</taxon>
        <taxon>Actinomycetes</taxon>
        <taxon>Actinopolysporales</taxon>
        <taxon>Actinopolysporaceae</taxon>
        <taxon>Actinopolyspora</taxon>
    </lineage>
</organism>
<dbReference type="InterPro" id="IPR011766">
    <property type="entry name" value="TPP_enzyme_TPP-bd"/>
</dbReference>
<feature type="domain" description="Thiamine pyrophosphate enzyme TPP-binding" evidence="8">
    <location>
        <begin position="401"/>
        <end position="514"/>
    </location>
</feature>
<comment type="cofactor">
    <cofactor evidence="6">
        <name>thiamine diphosphate</name>
        <dbReference type="ChEBI" id="CHEBI:58937"/>
    </cofactor>
    <text evidence="6">Binds 1 thiamine pyrophosphate per subunit.</text>
</comment>
<dbReference type="InterPro" id="IPR012001">
    <property type="entry name" value="Thiamin_PyroP_enz_TPP-bd_dom"/>
</dbReference>
<accession>A0A223RT20</accession>
<dbReference type="PIRSF" id="PIRSF004983">
    <property type="entry name" value="MenD"/>
    <property type="match status" value="1"/>
</dbReference>
<comment type="subunit">
    <text evidence="6">Homodimer.</text>
</comment>
<keyword evidence="4 6" id="KW-0786">Thiamine pyrophosphate</keyword>
<evidence type="ECO:0000313" key="10">
    <source>
        <dbReference type="EMBL" id="ASU79009.1"/>
    </source>
</evidence>
<dbReference type="CDD" id="cd02009">
    <property type="entry name" value="TPP_SHCHC_synthase"/>
    <property type="match status" value="1"/>
</dbReference>
<keyword evidence="2 6" id="KW-0479">Metal-binding</keyword>
<keyword evidence="3 6" id="KW-0460">Magnesium</keyword>
<dbReference type="GO" id="GO:0009234">
    <property type="term" value="P:menaquinone biosynthetic process"/>
    <property type="evidence" value="ECO:0007669"/>
    <property type="project" value="UniProtKB-UniRule"/>
</dbReference>
<sequence length="555" mass="58133">MRVAIEPNTSATAVVDELLRNNVRDFVYCPGSRNGPIGFALHRLAQSGEIELHVRLDERSAAFVALGLSKGSGRPAAVVTTSGTAVANALPAVCEANHGKVPLVVLSANRPPELLGTGANQTVEQFAFFDGQVVHKVQLGSTRDRDDAVNADLRGHVSAAVLAAGGGFGGAPGPVQIDLPLTSGAPPSSPEVAAPEGRPGGVPWTSGEPAASADLPATTVELSEPTVVIAGDGADLDAVPPEVPVVAEPTVRAAGRNGIHPWALEYLAPRRVVVLGCPTLHRAVSEPLARPGVEVLVESGAVRGGVFASAHADRIGARYRFIGDNPAEWLAEVAEVDRLVRECWQDGLDRTAEEPGGPHVARALLRSVAPGDLVWLGASNPVRDVSLVGDVPDGVEVHSNRGVAGIDGTLGSAIGLALSRPAQRVIAMVGDLTFLHDAASLQFGSLERRPDNLAVVVANDTGGGIFETLEQGAPRFREADFGDAFERLYGTPQRADISALCEAYGVAHRLARAEDLGDPRGLEVVEVPTRRSTLRELHTDVRERVRRAEPHRSVA</sequence>
<dbReference type="OrthoDB" id="9791859at2"/>
<dbReference type="KEGG" id="aey:CDG81_12730"/>
<dbReference type="Pfam" id="PF02776">
    <property type="entry name" value="TPP_enzyme_N"/>
    <property type="match status" value="1"/>
</dbReference>
<feature type="domain" description="Thiamine pyrophosphate enzyme N-terminal TPP-binding" evidence="9">
    <location>
        <begin position="10"/>
        <end position="126"/>
    </location>
</feature>
<dbReference type="EMBL" id="CP022752">
    <property type="protein sequence ID" value="ASU79009.1"/>
    <property type="molecule type" value="Genomic_DNA"/>
</dbReference>
<dbReference type="CDD" id="cd07037">
    <property type="entry name" value="TPP_PYR_MenD"/>
    <property type="match status" value="1"/>
</dbReference>
<evidence type="ECO:0000256" key="4">
    <source>
        <dbReference type="ARBA" id="ARBA00023052"/>
    </source>
</evidence>
<comment type="catalytic activity">
    <reaction evidence="6">
        <text>isochorismate + 2-oxoglutarate + H(+) = 5-enolpyruvoyl-6-hydroxy-2-succinyl-cyclohex-3-ene-1-carboxylate + CO2</text>
        <dbReference type="Rhea" id="RHEA:25593"/>
        <dbReference type="ChEBI" id="CHEBI:15378"/>
        <dbReference type="ChEBI" id="CHEBI:16526"/>
        <dbReference type="ChEBI" id="CHEBI:16810"/>
        <dbReference type="ChEBI" id="CHEBI:29780"/>
        <dbReference type="ChEBI" id="CHEBI:58818"/>
        <dbReference type="EC" id="2.2.1.9"/>
    </reaction>
</comment>
<dbReference type="GO" id="GO:0030976">
    <property type="term" value="F:thiamine pyrophosphate binding"/>
    <property type="evidence" value="ECO:0007669"/>
    <property type="project" value="UniProtKB-UniRule"/>
</dbReference>
<evidence type="ECO:0000256" key="6">
    <source>
        <dbReference type="HAMAP-Rule" id="MF_01659"/>
    </source>
</evidence>
<dbReference type="NCBIfam" id="TIGR00173">
    <property type="entry name" value="menD"/>
    <property type="match status" value="1"/>
</dbReference>
<dbReference type="Gene3D" id="3.40.50.970">
    <property type="match status" value="2"/>
</dbReference>
<comment type="function">
    <text evidence="6">Catalyzes the thiamine diphosphate-dependent decarboxylation of 2-oxoglutarate and the subsequent addition of the resulting succinic semialdehyde-thiamine pyrophosphate anion to isochorismate to yield 2-succinyl-5-enolpyruvyl-6-hydroxy-3-cyclohexene-1-carboxylate (SEPHCHC).</text>
</comment>
<dbReference type="SUPFAM" id="SSF52518">
    <property type="entry name" value="Thiamin diphosphate-binding fold (THDP-binding)"/>
    <property type="match status" value="2"/>
</dbReference>
<dbReference type="GO" id="GO:0000287">
    <property type="term" value="F:magnesium ion binding"/>
    <property type="evidence" value="ECO:0007669"/>
    <property type="project" value="UniProtKB-UniRule"/>
</dbReference>
<dbReference type="GO" id="GO:0070204">
    <property type="term" value="F:2-succinyl-5-enolpyruvyl-6-hydroxy-3-cyclohexene-1-carboxylic-acid synthase activity"/>
    <property type="evidence" value="ECO:0007669"/>
    <property type="project" value="UniProtKB-UniRule"/>
</dbReference>
<evidence type="ECO:0000256" key="3">
    <source>
        <dbReference type="ARBA" id="ARBA00022842"/>
    </source>
</evidence>
<reference evidence="10 11" key="1">
    <citation type="submission" date="2017-08" db="EMBL/GenBank/DDBJ databases">
        <title>The complete genome sequence of moderately halophilic actinomycete Actinopolyspora erythraea YIM 90600, the producer of novel erythromycin, novel actinopolysporins A-C and tubercidin.</title>
        <authorList>
            <person name="Yin M."/>
            <person name="Tang S."/>
        </authorList>
    </citation>
    <scope>NUCLEOTIDE SEQUENCE [LARGE SCALE GENOMIC DNA]</scope>
    <source>
        <strain evidence="10 11">YIM 90600</strain>
    </source>
</reference>
<evidence type="ECO:0000256" key="7">
    <source>
        <dbReference type="SAM" id="MobiDB-lite"/>
    </source>
</evidence>
<evidence type="ECO:0000259" key="8">
    <source>
        <dbReference type="Pfam" id="PF02775"/>
    </source>
</evidence>
<evidence type="ECO:0000313" key="11">
    <source>
        <dbReference type="Proteomes" id="UP000215043"/>
    </source>
</evidence>
<comment type="similarity">
    <text evidence="6">Belongs to the TPP enzyme family. MenD subfamily.</text>
</comment>
<keyword evidence="5 6" id="KW-0464">Manganese</keyword>
<dbReference type="HAMAP" id="MF_01659">
    <property type="entry name" value="MenD"/>
    <property type="match status" value="1"/>
</dbReference>
<comment type="pathway">
    <text evidence="6">Quinol/quinone metabolism; 1,4-dihydroxy-2-naphthoate biosynthesis; 1,4-dihydroxy-2-naphthoate from chorismate: step 2/7.</text>
</comment>
<evidence type="ECO:0000256" key="2">
    <source>
        <dbReference type="ARBA" id="ARBA00022723"/>
    </source>
</evidence>
<name>A0A223RT20_9ACTN</name>
<dbReference type="UniPathway" id="UPA01057">
    <property type="reaction ID" value="UER00164"/>
</dbReference>
<keyword evidence="6" id="KW-0474">Menaquinone biosynthesis</keyword>
<dbReference type="PANTHER" id="PTHR42916:SF1">
    <property type="entry name" value="PROTEIN PHYLLO, CHLOROPLASTIC"/>
    <property type="match status" value="1"/>
</dbReference>
<comment type="pathway">
    <text evidence="6">Quinol/quinone metabolism; menaquinone biosynthesis.</text>
</comment>
<evidence type="ECO:0000256" key="1">
    <source>
        <dbReference type="ARBA" id="ARBA00022679"/>
    </source>
</evidence>
<keyword evidence="1 6" id="KW-0808">Transferase</keyword>
<dbReference type="Proteomes" id="UP000215043">
    <property type="component" value="Chromosome"/>
</dbReference>
<evidence type="ECO:0000259" key="9">
    <source>
        <dbReference type="Pfam" id="PF02776"/>
    </source>
</evidence>
<dbReference type="InterPro" id="IPR004433">
    <property type="entry name" value="MenaQ_synth_MenD"/>
</dbReference>
<evidence type="ECO:0000256" key="5">
    <source>
        <dbReference type="ARBA" id="ARBA00023211"/>
    </source>
</evidence>
<dbReference type="EC" id="2.2.1.9" evidence="6"/>
<dbReference type="Pfam" id="PF02775">
    <property type="entry name" value="TPP_enzyme_C"/>
    <property type="match status" value="1"/>
</dbReference>
<dbReference type="UniPathway" id="UPA00079"/>
<protein>
    <recommendedName>
        <fullName evidence="6">2-succinyl-5-enolpyruvyl-6-hydroxy-3-cyclohexene-1-carboxylate synthase</fullName>
        <shortName evidence="6">SEPHCHC synthase</shortName>
        <ecNumber evidence="6">2.2.1.9</ecNumber>
    </recommendedName>
    <alternativeName>
        <fullName evidence="6">Menaquinone biosynthesis protein MenD</fullName>
    </alternativeName>
</protein>
<proteinExistence type="inferred from homology"/>
<comment type="cofactor">
    <cofactor evidence="6">
        <name>Mg(2+)</name>
        <dbReference type="ChEBI" id="CHEBI:18420"/>
    </cofactor>
    <cofactor evidence="6">
        <name>Mn(2+)</name>
        <dbReference type="ChEBI" id="CHEBI:29035"/>
    </cofactor>
</comment>
<dbReference type="AlphaFoldDB" id="A0A223RT20"/>